<dbReference type="InterPro" id="IPR011711">
    <property type="entry name" value="GntR_C"/>
</dbReference>
<dbReference type="RefSeq" id="WP_098738446.1">
    <property type="nucleotide sequence ID" value="NZ_PDKW01000042.1"/>
</dbReference>
<dbReference type="GO" id="GO:0003700">
    <property type="term" value="F:DNA-binding transcription factor activity"/>
    <property type="evidence" value="ECO:0007669"/>
    <property type="project" value="InterPro"/>
</dbReference>
<dbReference type="SUPFAM" id="SSF46785">
    <property type="entry name" value="Winged helix' DNA-binding domain"/>
    <property type="match status" value="1"/>
</dbReference>
<keyword evidence="2" id="KW-0238">DNA-binding</keyword>
<dbReference type="OrthoDB" id="9028214at2"/>
<dbReference type="SUPFAM" id="SSF48008">
    <property type="entry name" value="GntR ligand-binding domain-like"/>
    <property type="match status" value="1"/>
</dbReference>
<dbReference type="PANTHER" id="PTHR43537:SF5">
    <property type="entry name" value="UXU OPERON TRANSCRIPTIONAL REGULATOR"/>
    <property type="match status" value="1"/>
</dbReference>
<comment type="caution">
    <text evidence="5">The sequence shown here is derived from an EMBL/GenBank/DDBJ whole genome shotgun (WGS) entry which is preliminary data.</text>
</comment>
<evidence type="ECO:0000256" key="2">
    <source>
        <dbReference type="ARBA" id="ARBA00023125"/>
    </source>
</evidence>
<evidence type="ECO:0000256" key="1">
    <source>
        <dbReference type="ARBA" id="ARBA00023015"/>
    </source>
</evidence>
<dbReference type="Gene3D" id="1.10.10.10">
    <property type="entry name" value="Winged helix-like DNA-binding domain superfamily/Winged helix DNA-binding domain"/>
    <property type="match status" value="1"/>
</dbReference>
<accession>A0A2B8BED0</accession>
<evidence type="ECO:0000259" key="4">
    <source>
        <dbReference type="PROSITE" id="PS50949"/>
    </source>
</evidence>
<dbReference type="SMART" id="SM00895">
    <property type="entry name" value="FCD"/>
    <property type="match status" value="1"/>
</dbReference>
<keyword evidence="1" id="KW-0805">Transcription regulation</keyword>
<dbReference type="Gene3D" id="1.20.120.530">
    <property type="entry name" value="GntR ligand-binding domain-like"/>
    <property type="match status" value="1"/>
</dbReference>
<dbReference type="PRINTS" id="PR00035">
    <property type="entry name" value="HTHGNTR"/>
</dbReference>
<dbReference type="InterPro" id="IPR008920">
    <property type="entry name" value="TF_FadR/GntR_C"/>
</dbReference>
<sequence length="239" mass="26094">MRGRLLVPQAAVEKIRRIIDEQGLRPGDQLPPQRELAERLSISRASLREALSALETLGMIRIEVGRGVFLTDGKPPDPVAAWRFADLYSPREVYEARLALEPHAAQLAAIALPDAALDTLSGTLVRMRAAFEVHDFAQAGVEDSKFHHLIVEGCGNRMVLDLFRTVDAVVTELQTLPFAQEDRIWETLEEHERILKALQTRDGARAAQAMSDHITGAAGRLGILLGAGRAAEPVAGSSL</sequence>
<name>A0A2B8BED0_9PROT</name>
<dbReference type="InterPro" id="IPR036388">
    <property type="entry name" value="WH-like_DNA-bd_sf"/>
</dbReference>
<dbReference type="Pfam" id="PF00392">
    <property type="entry name" value="GntR"/>
    <property type="match status" value="1"/>
</dbReference>
<proteinExistence type="predicted"/>
<dbReference type="CDD" id="cd07377">
    <property type="entry name" value="WHTH_GntR"/>
    <property type="match status" value="1"/>
</dbReference>
<organism evidence="5 6">
    <name type="scientific">Azospirillum palustre</name>
    <dbReference type="NCBI Taxonomy" id="2044885"/>
    <lineage>
        <taxon>Bacteria</taxon>
        <taxon>Pseudomonadati</taxon>
        <taxon>Pseudomonadota</taxon>
        <taxon>Alphaproteobacteria</taxon>
        <taxon>Rhodospirillales</taxon>
        <taxon>Azospirillaceae</taxon>
        <taxon>Azospirillum</taxon>
    </lineage>
</organism>
<keyword evidence="3" id="KW-0804">Transcription</keyword>
<dbReference type="PROSITE" id="PS50949">
    <property type="entry name" value="HTH_GNTR"/>
    <property type="match status" value="1"/>
</dbReference>
<dbReference type="Proteomes" id="UP000225379">
    <property type="component" value="Unassembled WGS sequence"/>
</dbReference>
<dbReference type="Pfam" id="PF07729">
    <property type="entry name" value="FCD"/>
    <property type="match status" value="1"/>
</dbReference>
<dbReference type="SMART" id="SM00345">
    <property type="entry name" value="HTH_GNTR"/>
    <property type="match status" value="1"/>
</dbReference>
<feature type="domain" description="HTH gntR-type" evidence="4">
    <location>
        <begin position="5"/>
        <end position="73"/>
    </location>
</feature>
<dbReference type="InterPro" id="IPR000524">
    <property type="entry name" value="Tscrpt_reg_HTH_GntR"/>
</dbReference>
<evidence type="ECO:0000313" key="5">
    <source>
        <dbReference type="EMBL" id="PGH55732.1"/>
    </source>
</evidence>
<reference evidence="6" key="1">
    <citation type="submission" date="2017-10" db="EMBL/GenBank/DDBJ databases">
        <authorList>
            <person name="Kravchenko I.K."/>
            <person name="Grouzdev D.S."/>
        </authorList>
    </citation>
    <scope>NUCLEOTIDE SEQUENCE [LARGE SCALE GENOMIC DNA]</scope>
    <source>
        <strain evidence="6">B2</strain>
    </source>
</reference>
<keyword evidence="6" id="KW-1185">Reference proteome</keyword>
<dbReference type="AlphaFoldDB" id="A0A2B8BED0"/>
<dbReference type="EMBL" id="PDKW01000042">
    <property type="protein sequence ID" value="PGH55732.1"/>
    <property type="molecule type" value="Genomic_DNA"/>
</dbReference>
<evidence type="ECO:0000256" key="3">
    <source>
        <dbReference type="ARBA" id="ARBA00023163"/>
    </source>
</evidence>
<dbReference type="GO" id="GO:0003677">
    <property type="term" value="F:DNA binding"/>
    <property type="evidence" value="ECO:0007669"/>
    <property type="project" value="UniProtKB-KW"/>
</dbReference>
<gene>
    <name evidence="5" type="ORF">CRT60_20900</name>
</gene>
<dbReference type="InterPro" id="IPR036390">
    <property type="entry name" value="WH_DNA-bd_sf"/>
</dbReference>
<protein>
    <submittedName>
        <fullName evidence="5">GntR family transcriptional regulator</fullName>
    </submittedName>
</protein>
<evidence type="ECO:0000313" key="6">
    <source>
        <dbReference type="Proteomes" id="UP000225379"/>
    </source>
</evidence>
<dbReference type="PANTHER" id="PTHR43537">
    <property type="entry name" value="TRANSCRIPTIONAL REGULATOR, GNTR FAMILY"/>
    <property type="match status" value="1"/>
</dbReference>